<name>A0ACB5RDB9_9CLOT</name>
<evidence type="ECO:0000313" key="2">
    <source>
        <dbReference type="Proteomes" id="UP001058074"/>
    </source>
</evidence>
<sequence>MFRKIQSLLLGKTLKTTDLHGEKFSVLWGLPVLSSDAISSVAYASEEILLVLIPILGLAAYKPMLYVAIAITVLLLILVFSYRQTIDNYPHGGGSYIVASENLGKGAGLVAAASLTIDYMLTVAVSTCAGTAAITSAFPALLQHRTIITVAVIGILAIGNLRGMKDSAKLFGIPTYLFMFCIIAMIVTGIFKVVVLGETPAQAPTLKQTGESLGLVLFLKAFAAGCTALTGVEAVSDGIPNFRDPAQKNAKRVLGLLAVIVFIIFGGVSFLATMYKVSPRPDITVTAQIATQIFGSGSIMFYAVQATTAIILIMAANTAFADLPLLLSILAKDGYVPRQFASRGKRLGFSNGIVMLFLVASTLVIAVGADTHLLLPLYAVGVFMSFTLSQFGMFMKWYKSKEGKWKHKAAINGFGALVTAVTCVIIGSTKFIHGAWIIFLLIPFFVLVMTRVRRHYNKVRDNLKIDTDVSQLIKKCKVSNHIIVPIQTLNKSFIKSLNYALAIGDTIEVYHVSTNDEDTAKLQEKYNKLGVDIPLVIDHAPYRNVNETLLKYIDKKQSEFDSNETITIVMPQFVIRKWWHQTLHNQTSLFLRTAIMKRRNINIVTIPYIINE</sequence>
<keyword evidence="2" id="KW-1185">Reference proteome</keyword>
<evidence type="ECO:0000313" key="1">
    <source>
        <dbReference type="EMBL" id="GKX67267.1"/>
    </source>
</evidence>
<reference evidence="1" key="1">
    <citation type="journal article" date="2025" name="Int. J. Syst. Evol. Microbiol.">
        <title>Inconstantimicrobium mannanitabidum sp. nov., a novel member of the family Clostridiaceae isolated from anoxic soil under the treatment of reductive soil disinfestation.</title>
        <authorList>
            <person name="Ueki A."/>
            <person name="Tonouchi A."/>
            <person name="Honma S."/>
            <person name="Kaku N."/>
            <person name="Ueki K."/>
        </authorList>
    </citation>
    <scope>NUCLEOTIDE SEQUENCE</scope>
    <source>
        <strain evidence="1">TW13</strain>
    </source>
</reference>
<gene>
    <name evidence="1" type="ORF">rsdtw13_25250</name>
</gene>
<protein>
    <submittedName>
        <fullName evidence="1">Amino acid permease</fullName>
    </submittedName>
</protein>
<organism evidence="1 2">
    <name type="scientific">Inconstantimicrobium mannanitabidum</name>
    <dbReference type="NCBI Taxonomy" id="1604901"/>
    <lineage>
        <taxon>Bacteria</taxon>
        <taxon>Bacillati</taxon>
        <taxon>Bacillota</taxon>
        <taxon>Clostridia</taxon>
        <taxon>Eubacteriales</taxon>
        <taxon>Clostridiaceae</taxon>
        <taxon>Inconstantimicrobium</taxon>
    </lineage>
</organism>
<comment type="caution">
    <text evidence="1">The sequence shown here is derived from an EMBL/GenBank/DDBJ whole genome shotgun (WGS) entry which is preliminary data.</text>
</comment>
<dbReference type="EMBL" id="BROD01000001">
    <property type="protein sequence ID" value="GKX67267.1"/>
    <property type="molecule type" value="Genomic_DNA"/>
</dbReference>
<proteinExistence type="predicted"/>
<accession>A0ACB5RDB9</accession>
<dbReference type="Proteomes" id="UP001058074">
    <property type="component" value="Unassembled WGS sequence"/>
</dbReference>